<protein>
    <submittedName>
        <fullName evidence="1">Uncharacterized protein</fullName>
    </submittedName>
</protein>
<reference evidence="1 2" key="1">
    <citation type="submission" date="2020-10" db="EMBL/GenBank/DDBJ databases">
        <authorList>
            <person name="Castelo-Branco R."/>
            <person name="Eusebio N."/>
            <person name="Adriana R."/>
            <person name="Vieira A."/>
            <person name="Brugerolle De Fraissinette N."/>
            <person name="Rezende De Castro R."/>
            <person name="Schneider M.P."/>
            <person name="Vasconcelos V."/>
            <person name="Leao P.N."/>
        </authorList>
    </citation>
    <scope>NUCLEOTIDE SEQUENCE [LARGE SCALE GENOMIC DNA]</scope>
    <source>
        <strain evidence="1 2">LEGE 00031</strain>
    </source>
</reference>
<keyword evidence="2" id="KW-1185">Reference proteome</keyword>
<name>A0ABR9VTT6_9SYNC</name>
<dbReference type="Proteomes" id="UP000658720">
    <property type="component" value="Unassembled WGS sequence"/>
</dbReference>
<gene>
    <name evidence="1" type="ORF">IQ217_13120</name>
</gene>
<comment type="caution">
    <text evidence="1">The sequence shown here is derived from an EMBL/GenBank/DDBJ whole genome shotgun (WGS) entry which is preliminary data.</text>
</comment>
<proteinExistence type="predicted"/>
<sequence>MPNPAIGLAQRFGDYLAQGDYDAAHGLLCSALQQMHSPSTLQAEVEAMIDYGSGPIHRAIAMAECLLTEWQYPPMEANDLAWVYVSLEGEDFLEAVSVIVHQQGEKLAIRWLEWGRP</sequence>
<dbReference type="RefSeq" id="WP_194020285.1">
    <property type="nucleotide sequence ID" value="NZ_JADEVV010000039.1"/>
</dbReference>
<accession>A0ABR9VTT6</accession>
<dbReference type="EMBL" id="JADEVV010000039">
    <property type="protein sequence ID" value="MBE9254759.1"/>
    <property type="molecule type" value="Genomic_DNA"/>
</dbReference>
<evidence type="ECO:0000313" key="1">
    <source>
        <dbReference type="EMBL" id="MBE9254759.1"/>
    </source>
</evidence>
<organism evidence="1 2">
    <name type="scientific">Synechocystis salina LEGE 00031</name>
    <dbReference type="NCBI Taxonomy" id="1828736"/>
    <lineage>
        <taxon>Bacteria</taxon>
        <taxon>Bacillati</taxon>
        <taxon>Cyanobacteriota</taxon>
        <taxon>Cyanophyceae</taxon>
        <taxon>Synechococcales</taxon>
        <taxon>Merismopediaceae</taxon>
        <taxon>Synechocystis</taxon>
    </lineage>
</organism>
<evidence type="ECO:0000313" key="2">
    <source>
        <dbReference type="Proteomes" id="UP000658720"/>
    </source>
</evidence>